<dbReference type="InterPro" id="IPR011990">
    <property type="entry name" value="TPR-like_helical_dom_sf"/>
</dbReference>
<dbReference type="HOGENOM" id="CLU_643658_0_0_7"/>
<dbReference type="SMART" id="SM00028">
    <property type="entry name" value="TPR"/>
    <property type="match status" value="3"/>
</dbReference>
<evidence type="ECO:0000256" key="2">
    <source>
        <dbReference type="SAM" id="SignalP"/>
    </source>
</evidence>
<dbReference type="KEGG" id="geo:Geob_2630"/>
<feature type="signal peptide" evidence="2">
    <location>
        <begin position="1"/>
        <end position="26"/>
    </location>
</feature>
<gene>
    <name evidence="4" type="ordered locus">Geob_2630</name>
</gene>
<feature type="repeat" description="TPR" evidence="1">
    <location>
        <begin position="70"/>
        <end position="103"/>
    </location>
</feature>
<feature type="domain" description="Peptidase MA-like" evidence="3">
    <location>
        <begin position="254"/>
        <end position="415"/>
    </location>
</feature>
<name>B9M0X7_GEODF</name>
<reference evidence="4 5" key="1">
    <citation type="submission" date="2009-01" db="EMBL/GenBank/DDBJ databases">
        <title>Complete sequence of Geobacter sp. FRC-32.</title>
        <authorList>
            <consortium name="US DOE Joint Genome Institute"/>
            <person name="Lucas S."/>
            <person name="Copeland A."/>
            <person name="Lapidus A."/>
            <person name="Glavina del Rio T."/>
            <person name="Dalin E."/>
            <person name="Tice H."/>
            <person name="Bruce D."/>
            <person name="Goodwin L."/>
            <person name="Pitluck S."/>
            <person name="Saunders E."/>
            <person name="Brettin T."/>
            <person name="Detter J.C."/>
            <person name="Han C."/>
            <person name="Larimer F."/>
            <person name="Land M."/>
            <person name="Hauser L."/>
            <person name="Kyrpides N."/>
            <person name="Ovchinnikova G."/>
            <person name="Kostka J."/>
            <person name="Richardson P."/>
        </authorList>
    </citation>
    <scope>NUCLEOTIDE SEQUENCE [LARGE SCALE GENOMIC DNA]</scope>
    <source>
        <strain evidence="5">DSM 22248 / JCM 15807 / FRC-32</strain>
    </source>
</reference>
<accession>B9M0X7</accession>
<dbReference type="PROSITE" id="PS50005">
    <property type="entry name" value="TPR"/>
    <property type="match status" value="3"/>
</dbReference>
<proteinExistence type="predicted"/>
<dbReference type="eggNOG" id="COG0457">
    <property type="taxonomic scope" value="Bacteria"/>
</dbReference>
<evidence type="ECO:0000256" key="1">
    <source>
        <dbReference type="PROSITE-ProRule" id="PRU00339"/>
    </source>
</evidence>
<organism evidence="4 5">
    <name type="scientific">Geotalea daltonii (strain DSM 22248 / JCM 15807 / FRC-32)</name>
    <name type="common">Geobacter daltonii</name>
    <dbReference type="NCBI Taxonomy" id="316067"/>
    <lineage>
        <taxon>Bacteria</taxon>
        <taxon>Pseudomonadati</taxon>
        <taxon>Thermodesulfobacteriota</taxon>
        <taxon>Desulfuromonadia</taxon>
        <taxon>Geobacterales</taxon>
        <taxon>Geobacteraceae</taxon>
        <taxon>Geotalea</taxon>
    </lineage>
</organism>
<dbReference type="InterPro" id="IPR019734">
    <property type="entry name" value="TPR_rpt"/>
</dbReference>
<evidence type="ECO:0000259" key="3">
    <source>
        <dbReference type="Pfam" id="PF13485"/>
    </source>
</evidence>
<keyword evidence="1" id="KW-0802">TPR repeat</keyword>
<dbReference type="Proteomes" id="UP000007721">
    <property type="component" value="Chromosome"/>
</dbReference>
<dbReference type="Pfam" id="PF13181">
    <property type="entry name" value="TPR_8"/>
    <property type="match status" value="1"/>
</dbReference>
<dbReference type="RefSeq" id="WP_012647709.1">
    <property type="nucleotide sequence ID" value="NC_011979.1"/>
</dbReference>
<feature type="repeat" description="TPR" evidence="1">
    <location>
        <begin position="29"/>
        <end position="62"/>
    </location>
</feature>
<dbReference type="Gene3D" id="1.25.40.10">
    <property type="entry name" value="Tetratricopeptide repeat domain"/>
    <property type="match status" value="2"/>
</dbReference>
<evidence type="ECO:0000313" key="5">
    <source>
        <dbReference type="Proteomes" id="UP000007721"/>
    </source>
</evidence>
<dbReference type="Pfam" id="PF13485">
    <property type="entry name" value="Peptidase_MA_2"/>
    <property type="match status" value="1"/>
</dbReference>
<dbReference type="InterPro" id="IPR039568">
    <property type="entry name" value="Peptidase_MA-like_dom"/>
</dbReference>
<dbReference type="STRING" id="316067.Geob_2630"/>
<dbReference type="SUPFAM" id="SSF48452">
    <property type="entry name" value="TPR-like"/>
    <property type="match status" value="1"/>
</dbReference>
<feature type="repeat" description="TPR" evidence="1">
    <location>
        <begin position="138"/>
        <end position="171"/>
    </location>
</feature>
<protein>
    <submittedName>
        <fullName evidence="4">TPR domain protein</fullName>
    </submittedName>
</protein>
<feature type="chain" id="PRO_5002886530" evidence="2">
    <location>
        <begin position="27"/>
        <end position="420"/>
    </location>
</feature>
<sequence>MQKMTFACLSVVCLLAFLFWPIPSWADDPLIRNDYALELLNAGEYEKALEQLQKAFSFYPYDETLRKNLAVAYMYMGKKELENNRYLEAAENFDHARELSPGNSTYGMMRGIAFYLAKNYDASKFELRRAIDDGNRTTDIYYFLGRAHYDSGELESAVESLVKAQELEPGNKVVADLLEKIRREVTVESKMGKGHSSKFEISYDTEATSSLADAVLDALETAYNQVGSDLDYFPSARIPVILYTKKDYRLVTSSPEWSGGLYDGKIRLPIGGAAELTPQLKAILFHEYTHVVVNELARGNVPTWLNEGLAEYEGRREYNPPMAELGGVAKIGSYLPFSSLEGSFGGLSSKQASLAYQQSYSLVNYMIGAYGWFNVKEILVNLGRRISVDAALSKALGGFAMDYAGMVREWQNYMRKEFGR</sequence>
<keyword evidence="5" id="KW-1185">Reference proteome</keyword>
<evidence type="ECO:0000313" key="4">
    <source>
        <dbReference type="EMBL" id="ACM20980.1"/>
    </source>
</evidence>
<dbReference type="EMBL" id="CP001390">
    <property type="protein sequence ID" value="ACM20980.1"/>
    <property type="molecule type" value="Genomic_DNA"/>
</dbReference>
<dbReference type="AlphaFoldDB" id="B9M0X7"/>
<keyword evidence="2" id="KW-0732">Signal</keyword>
<dbReference type="OrthoDB" id="9787613at2"/>